<feature type="domain" description="N-acetyltransferase" evidence="1">
    <location>
        <begin position="6"/>
        <end position="160"/>
    </location>
</feature>
<dbReference type="EMBL" id="LPWF01000027">
    <property type="protein sequence ID" value="ODR97109.1"/>
    <property type="molecule type" value="Genomic_DNA"/>
</dbReference>
<proteinExistence type="predicted"/>
<dbReference type="InterPro" id="IPR000182">
    <property type="entry name" value="GNAT_dom"/>
</dbReference>
<evidence type="ECO:0000313" key="2">
    <source>
        <dbReference type="EMBL" id="ODR97109.1"/>
    </source>
</evidence>
<dbReference type="Pfam" id="PF13302">
    <property type="entry name" value="Acetyltransf_3"/>
    <property type="match status" value="1"/>
</dbReference>
<accession>A0A1E3VUB7</accession>
<dbReference type="OrthoDB" id="9804153at2"/>
<organism evidence="2 3">
    <name type="scientific">Methyloceanibacter superfactus</name>
    <dbReference type="NCBI Taxonomy" id="1774969"/>
    <lineage>
        <taxon>Bacteria</taxon>
        <taxon>Pseudomonadati</taxon>
        <taxon>Pseudomonadota</taxon>
        <taxon>Alphaproteobacteria</taxon>
        <taxon>Hyphomicrobiales</taxon>
        <taxon>Hyphomicrobiaceae</taxon>
        <taxon>Methyloceanibacter</taxon>
    </lineage>
</organism>
<evidence type="ECO:0000313" key="3">
    <source>
        <dbReference type="Proteomes" id="UP000094472"/>
    </source>
</evidence>
<evidence type="ECO:0000259" key="1">
    <source>
        <dbReference type="PROSITE" id="PS51186"/>
    </source>
</evidence>
<keyword evidence="3" id="KW-1185">Reference proteome</keyword>
<sequence>MKTQRLTLRPAALADAARVSMLAGDFDVACMTGTIPHPYSEQMAAEWIAGALEGEEGVVFMIERQEGLIGCTGYRAMAADYAELGYWIGKPYWGRGYATEAVLALIAHAFDADGFDFLMAGHFADNPASAAVLRKLGFVAQGGELRDCAARSAQMECVTYRLGRAQALANVRWP</sequence>
<dbReference type="InterPro" id="IPR016181">
    <property type="entry name" value="Acyl_CoA_acyltransferase"/>
</dbReference>
<dbReference type="AlphaFoldDB" id="A0A1E3VUB7"/>
<gene>
    <name evidence="2" type="ORF">AUC69_12595</name>
</gene>
<dbReference type="STRING" id="1774969.AUC69_12595"/>
<name>A0A1E3VUB7_9HYPH</name>
<dbReference type="SUPFAM" id="SSF55729">
    <property type="entry name" value="Acyl-CoA N-acyltransferases (Nat)"/>
    <property type="match status" value="1"/>
</dbReference>
<dbReference type="PROSITE" id="PS51186">
    <property type="entry name" value="GNAT"/>
    <property type="match status" value="1"/>
</dbReference>
<dbReference type="Proteomes" id="UP000094472">
    <property type="component" value="Unassembled WGS sequence"/>
</dbReference>
<dbReference type="GO" id="GO:0016747">
    <property type="term" value="F:acyltransferase activity, transferring groups other than amino-acyl groups"/>
    <property type="evidence" value="ECO:0007669"/>
    <property type="project" value="InterPro"/>
</dbReference>
<dbReference type="PANTHER" id="PTHR43328:SF1">
    <property type="entry name" value="N-ACETYLTRANSFERASE DOMAIN-CONTAINING PROTEIN"/>
    <property type="match status" value="1"/>
</dbReference>
<dbReference type="Gene3D" id="3.40.630.30">
    <property type="match status" value="1"/>
</dbReference>
<comment type="caution">
    <text evidence="2">The sequence shown here is derived from an EMBL/GenBank/DDBJ whole genome shotgun (WGS) entry which is preliminary data.</text>
</comment>
<protein>
    <recommendedName>
        <fullName evidence="1">N-acetyltransferase domain-containing protein</fullName>
    </recommendedName>
</protein>
<reference evidence="2 3" key="1">
    <citation type="journal article" date="2016" name="Environ. Microbiol.">
        <title>New Methyloceanibacter diversity from North Sea sediments includes methanotroph containing solely the soluble methane monooxygenase.</title>
        <authorList>
            <person name="Vekeman B."/>
            <person name="Kerckhof F.M."/>
            <person name="Cremers G."/>
            <person name="de Vos P."/>
            <person name="Vandamme P."/>
            <person name="Boon N."/>
            <person name="Op den Camp H.J."/>
            <person name="Heylen K."/>
        </authorList>
    </citation>
    <scope>NUCLEOTIDE SEQUENCE [LARGE SCALE GENOMIC DNA]</scope>
    <source>
        <strain evidence="2 3">R-67175</strain>
    </source>
</reference>
<dbReference type="PANTHER" id="PTHR43328">
    <property type="entry name" value="ACETYLTRANSFERASE-RELATED"/>
    <property type="match status" value="1"/>
</dbReference>